<name>X1IFX7_9ZZZZ</name>
<reference evidence="1" key="1">
    <citation type="journal article" date="2014" name="Front. Microbiol.">
        <title>High frequency of phylogenetically diverse reductive dehalogenase-homologous genes in deep subseafloor sedimentary metagenomes.</title>
        <authorList>
            <person name="Kawai M."/>
            <person name="Futagami T."/>
            <person name="Toyoda A."/>
            <person name="Takaki Y."/>
            <person name="Nishi S."/>
            <person name="Hori S."/>
            <person name="Arai W."/>
            <person name="Tsubouchi T."/>
            <person name="Morono Y."/>
            <person name="Uchiyama I."/>
            <person name="Ito T."/>
            <person name="Fujiyama A."/>
            <person name="Inagaki F."/>
            <person name="Takami H."/>
        </authorList>
    </citation>
    <scope>NUCLEOTIDE SEQUENCE</scope>
    <source>
        <strain evidence="1">Expedition CK06-06</strain>
    </source>
</reference>
<proteinExistence type="predicted"/>
<dbReference type="AlphaFoldDB" id="X1IFX7"/>
<sequence length="63" mass="7267">MISIKRYKIAQEAERRSHILKKDINIFDRRLSSAKNAVLPYIKQIENKLERTDVSIIDVGSGP</sequence>
<dbReference type="EMBL" id="BARU01029546">
    <property type="protein sequence ID" value="GAH68175.1"/>
    <property type="molecule type" value="Genomic_DNA"/>
</dbReference>
<comment type="caution">
    <text evidence="1">The sequence shown here is derived from an EMBL/GenBank/DDBJ whole genome shotgun (WGS) entry which is preliminary data.</text>
</comment>
<accession>X1IFX7</accession>
<gene>
    <name evidence="1" type="ORF">S03H2_46987</name>
</gene>
<protein>
    <submittedName>
        <fullName evidence="1">Uncharacterized protein</fullName>
    </submittedName>
</protein>
<evidence type="ECO:0000313" key="1">
    <source>
        <dbReference type="EMBL" id="GAH68175.1"/>
    </source>
</evidence>
<organism evidence="1">
    <name type="scientific">marine sediment metagenome</name>
    <dbReference type="NCBI Taxonomy" id="412755"/>
    <lineage>
        <taxon>unclassified sequences</taxon>
        <taxon>metagenomes</taxon>
        <taxon>ecological metagenomes</taxon>
    </lineage>
</organism>
<feature type="non-terminal residue" evidence="1">
    <location>
        <position position="63"/>
    </location>
</feature>